<feature type="compositionally biased region" description="Polar residues" evidence="2">
    <location>
        <begin position="132"/>
        <end position="160"/>
    </location>
</feature>
<feature type="compositionally biased region" description="Gly residues" evidence="2">
    <location>
        <begin position="166"/>
        <end position="186"/>
    </location>
</feature>
<dbReference type="PANTHER" id="PTHR44281:SF2">
    <property type="entry name" value="SPINDLE ASSEMBLY ABNORMAL PROTEIN 6 HOMOLOG"/>
    <property type="match status" value="1"/>
</dbReference>
<dbReference type="KEGG" id="mng:MNEG_4326"/>
<keyword evidence="1" id="KW-0175">Coiled coil</keyword>
<reference evidence="3 4" key="1">
    <citation type="journal article" date="2013" name="BMC Genomics">
        <title>Reconstruction of the lipid metabolism for the microalga Monoraphidium neglectum from its genome sequence reveals characteristics suitable for biofuel production.</title>
        <authorList>
            <person name="Bogen C."/>
            <person name="Al-Dilaimi A."/>
            <person name="Albersmeier A."/>
            <person name="Wichmann J."/>
            <person name="Grundmann M."/>
            <person name="Rupp O."/>
            <person name="Lauersen K.J."/>
            <person name="Blifernez-Klassen O."/>
            <person name="Kalinowski J."/>
            <person name="Goesmann A."/>
            <person name="Mussgnug J.H."/>
            <person name="Kruse O."/>
        </authorList>
    </citation>
    <scope>NUCLEOTIDE SEQUENCE [LARGE SCALE GENOMIC DNA]</scope>
    <source>
        <strain evidence="3 4">SAG 48.87</strain>
    </source>
</reference>
<dbReference type="EMBL" id="KK100815">
    <property type="protein sequence ID" value="KIZ03626.1"/>
    <property type="molecule type" value="Genomic_DNA"/>
</dbReference>
<proteinExistence type="predicted"/>
<organism evidence="3 4">
    <name type="scientific">Monoraphidium neglectum</name>
    <dbReference type="NCBI Taxonomy" id="145388"/>
    <lineage>
        <taxon>Eukaryota</taxon>
        <taxon>Viridiplantae</taxon>
        <taxon>Chlorophyta</taxon>
        <taxon>core chlorophytes</taxon>
        <taxon>Chlorophyceae</taxon>
        <taxon>CS clade</taxon>
        <taxon>Sphaeropleales</taxon>
        <taxon>Selenastraceae</taxon>
        <taxon>Monoraphidium</taxon>
    </lineage>
</organism>
<dbReference type="PANTHER" id="PTHR44281">
    <property type="entry name" value="SPINDLE ASSEMBLY ABNORMAL PROTEIN 6 HOMOLOG"/>
    <property type="match status" value="1"/>
</dbReference>
<gene>
    <name evidence="3" type="ORF">MNEG_4326</name>
</gene>
<dbReference type="OrthoDB" id="1909785at2759"/>
<dbReference type="STRING" id="145388.A0A0D2NEJ9"/>
<accession>A0A0D2NEJ9</accession>
<evidence type="ECO:0000313" key="4">
    <source>
        <dbReference type="Proteomes" id="UP000054498"/>
    </source>
</evidence>
<name>A0A0D2NEJ9_9CHLO</name>
<dbReference type="AlphaFoldDB" id="A0A0D2NEJ9"/>
<dbReference type="GeneID" id="25737204"/>
<feature type="region of interest" description="Disordered" evidence="2">
    <location>
        <begin position="130"/>
        <end position="198"/>
    </location>
</feature>
<protein>
    <submittedName>
        <fullName evidence="3">Uncharacterized protein</fullName>
    </submittedName>
</protein>
<keyword evidence="4" id="KW-1185">Reference proteome</keyword>
<evidence type="ECO:0000256" key="1">
    <source>
        <dbReference type="SAM" id="Coils"/>
    </source>
</evidence>
<evidence type="ECO:0000256" key="2">
    <source>
        <dbReference type="SAM" id="MobiDB-lite"/>
    </source>
</evidence>
<dbReference type="Proteomes" id="UP000054498">
    <property type="component" value="Unassembled WGS sequence"/>
</dbReference>
<feature type="coiled-coil region" evidence="1">
    <location>
        <begin position="17"/>
        <end position="51"/>
    </location>
</feature>
<sequence length="198" mass="20192">MRTHTLIRARHHAQLSLEGARQEASSLAADNAELRAKLDESRAQLQSNEQMIRWLNQQVTDAQLQVSTVPGSRYQFRPTGAVSTATHPAAALLPGGLGGLSAGGAGYARASSRSPAAGAAVGKASFAASSATKQQLPSQRHPSPQHHNVSSLGFSPQTASLPPPGRGGGARGGYGYGAGGSVGGGLSPERGAGEYVYA</sequence>
<dbReference type="RefSeq" id="XP_013902645.1">
    <property type="nucleotide sequence ID" value="XM_014047191.1"/>
</dbReference>
<evidence type="ECO:0000313" key="3">
    <source>
        <dbReference type="EMBL" id="KIZ03626.1"/>
    </source>
</evidence>